<protein>
    <recommendedName>
        <fullName evidence="10">MotA/TolQ/ExbB proton channel domain-containing protein</fullName>
    </recommendedName>
</protein>
<evidence type="ECO:0000256" key="3">
    <source>
        <dbReference type="ARBA" id="ARBA00022448"/>
    </source>
</evidence>
<organism evidence="11">
    <name type="scientific">marine metagenome</name>
    <dbReference type="NCBI Taxonomy" id="408172"/>
    <lineage>
        <taxon>unclassified sequences</taxon>
        <taxon>metagenomes</taxon>
        <taxon>ecological metagenomes</taxon>
    </lineage>
</organism>
<sequence length="217" mass="24010">MLEFFQGGGPFMWPLGLWSVLSIAFFLERIYTYATMRSEDELAEITTDINSRIDSGTSVDQLKEFCVEVGKLEGEVYGEGLERFEHLQRERRSMEEMRVEMNGTVERAALAYLERYLSVIDFVAKSVVLLGLLGTVNGMINAFEGIAEKGLGEPTIVAAGISEALITTVTGLVIAVPSIAIYTYFSNSASGKAIQFEAYGHGFVDHLLNRWQKSQAA</sequence>
<feature type="transmembrane region" description="Helical" evidence="9">
    <location>
        <begin position="12"/>
        <end position="31"/>
    </location>
</feature>
<dbReference type="GO" id="GO:0005886">
    <property type="term" value="C:plasma membrane"/>
    <property type="evidence" value="ECO:0007669"/>
    <property type="project" value="UniProtKB-SubCell"/>
</dbReference>
<comment type="subcellular location">
    <subcellularLocation>
        <location evidence="1">Cell membrane</location>
        <topology evidence="1">Multi-pass membrane protein</topology>
    </subcellularLocation>
</comment>
<evidence type="ECO:0000256" key="9">
    <source>
        <dbReference type="SAM" id="Phobius"/>
    </source>
</evidence>
<keyword evidence="8 9" id="KW-0472">Membrane</keyword>
<gene>
    <name evidence="11" type="ORF">METZ01_LOCUS188148</name>
</gene>
<keyword evidence="5 9" id="KW-0812">Transmembrane</keyword>
<evidence type="ECO:0000256" key="4">
    <source>
        <dbReference type="ARBA" id="ARBA00022475"/>
    </source>
</evidence>
<accession>A0A382DBB8</accession>
<keyword evidence="4" id="KW-1003">Cell membrane</keyword>
<keyword evidence="6" id="KW-0653">Protein transport</keyword>
<dbReference type="EMBL" id="UINC01038369">
    <property type="protein sequence ID" value="SVB35294.1"/>
    <property type="molecule type" value="Genomic_DNA"/>
</dbReference>
<feature type="transmembrane region" description="Helical" evidence="9">
    <location>
        <begin position="116"/>
        <end position="136"/>
    </location>
</feature>
<keyword evidence="7 9" id="KW-1133">Transmembrane helix</keyword>
<dbReference type="Pfam" id="PF01618">
    <property type="entry name" value="MotA_ExbB"/>
    <property type="match status" value="1"/>
</dbReference>
<evidence type="ECO:0000256" key="8">
    <source>
        <dbReference type="ARBA" id="ARBA00023136"/>
    </source>
</evidence>
<evidence type="ECO:0000256" key="5">
    <source>
        <dbReference type="ARBA" id="ARBA00022692"/>
    </source>
</evidence>
<name>A0A382DBB8_9ZZZZ</name>
<evidence type="ECO:0000259" key="10">
    <source>
        <dbReference type="Pfam" id="PF01618"/>
    </source>
</evidence>
<evidence type="ECO:0000256" key="2">
    <source>
        <dbReference type="ARBA" id="ARBA00010442"/>
    </source>
</evidence>
<dbReference type="GO" id="GO:0017038">
    <property type="term" value="P:protein import"/>
    <property type="evidence" value="ECO:0007669"/>
    <property type="project" value="TreeGrafter"/>
</dbReference>
<dbReference type="AlphaFoldDB" id="A0A382DBB8"/>
<reference evidence="11" key="1">
    <citation type="submission" date="2018-05" db="EMBL/GenBank/DDBJ databases">
        <authorList>
            <person name="Lanie J.A."/>
            <person name="Ng W.-L."/>
            <person name="Kazmierczak K.M."/>
            <person name="Andrzejewski T.M."/>
            <person name="Davidsen T.M."/>
            <person name="Wayne K.J."/>
            <person name="Tettelin H."/>
            <person name="Glass J.I."/>
            <person name="Rusch D."/>
            <person name="Podicherti R."/>
            <person name="Tsui H.-C.T."/>
            <person name="Winkler M.E."/>
        </authorList>
    </citation>
    <scope>NUCLEOTIDE SEQUENCE</scope>
</reference>
<comment type="similarity">
    <text evidence="2">Belongs to the ExbB/TolQ family.</text>
</comment>
<proteinExistence type="inferred from homology"/>
<evidence type="ECO:0000256" key="6">
    <source>
        <dbReference type="ARBA" id="ARBA00022927"/>
    </source>
</evidence>
<dbReference type="InterPro" id="IPR002898">
    <property type="entry name" value="MotA_ExbB_proton_chnl"/>
</dbReference>
<dbReference type="InterPro" id="IPR050790">
    <property type="entry name" value="ExbB/TolQ_transport"/>
</dbReference>
<evidence type="ECO:0000256" key="7">
    <source>
        <dbReference type="ARBA" id="ARBA00022989"/>
    </source>
</evidence>
<keyword evidence="3" id="KW-0813">Transport</keyword>
<feature type="domain" description="MotA/TolQ/ExbB proton channel" evidence="10">
    <location>
        <begin position="75"/>
        <end position="196"/>
    </location>
</feature>
<evidence type="ECO:0000313" key="11">
    <source>
        <dbReference type="EMBL" id="SVB35294.1"/>
    </source>
</evidence>
<feature type="transmembrane region" description="Helical" evidence="9">
    <location>
        <begin position="156"/>
        <end position="185"/>
    </location>
</feature>
<dbReference type="PANTHER" id="PTHR30625">
    <property type="entry name" value="PROTEIN TOLQ"/>
    <property type="match status" value="1"/>
</dbReference>
<dbReference type="PANTHER" id="PTHR30625:SF15">
    <property type="entry name" value="BIOPOLYMER TRANSPORT PROTEIN EXBB"/>
    <property type="match status" value="1"/>
</dbReference>
<evidence type="ECO:0000256" key="1">
    <source>
        <dbReference type="ARBA" id="ARBA00004651"/>
    </source>
</evidence>